<dbReference type="Pfam" id="PF04610">
    <property type="entry name" value="TrbL"/>
    <property type="match status" value="1"/>
</dbReference>
<evidence type="ECO:0000256" key="1">
    <source>
        <dbReference type="ARBA" id="ARBA00022692"/>
    </source>
</evidence>
<feature type="transmembrane region" description="Helical" evidence="5">
    <location>
        <begin position="324"/>
        <end position="341"/>
    </location>
</feature>
<dbReference type="KEGG" id="thao:NI17_010105"/>
<keyword evidence="2 5" id="KW-1133">Transmembrane helix</keyword>
<feature type="signal peptide" evidence="6">
    <location>
        <begin position="1"/>
        <end position="23"/>
    </location>
</feature>
<feature type="transmembrane region" description="Helical" evidence="5">
    <location>
        <begin position="353"/>
        <end position="374"/>
    </location>
</feature>
<feature type="transmembrane region" description="Helical" evidence="5">
    <location>
        <begin position="82"/>
        <end position="103"/>
    </location>
</feature>
<dbReference type="RefSeq" id="WP_068693766.1">
    <property type="nucleotide sequence ID" value="NZ_CP063196.1"/>
</dbReference>
<keyword evidence="1 5" id="KW-0812">Transmembrane</keyword>
<dbReference type="AlphaFoldDB" id="A0A399FZR8"/>
<evidence type="ECO:0000256" key="6">
    <source>
        <dbReference type="SAM" id="SignalP"/>
    </source>
</evidence>
<accession>A0A399FZR8</accession>
<sequence>MHRLLTHLLGSAVLALLFSFLTAASVAADPVVEDSERPEGLLGPFVFTDAHGVPLDHYDITADEGGWSDWDNKLLITLTNGAFTAARMLIGATIWLLNWAFTFAPAEMIVDPARQVAHTFQTGVIDRLGLPAVFLLFGAAWCGVQMLRGRVSRGAGELAVSVLIAALAATVLARPADLLLGENGLLGQTRDTALALTAITVTRGESASTSPEQAAQPLNEVLVHTFVVQPHMALNYGLVLDEGHACHQTYRDLVAEGPWGTDPEPRNRLTAAGDECAALADYNTDPSMDRLFGAYLLLGAVSVVCLLVLLLVCVLLIAVLAMGVYVVCCPVALVAALLPGGGRQLLWRWLGGVVKTVLSIITLCLFLAVFTLGVQALMDASSGMPLVGRFALLVVAALGGLAYHRTLLNAGSRAGQRMARSLEAARIGGTRGKGWMGPTGASSTALSPVSATSLARQARSEANRVAAPVRTIGRAAGKAWAGSAAGRRKAHSRLPQNASGLQRRLTQSRGGRLLLGAGKAAAVAGTVAFGSTIGAPIAVPKVAAAVKTAARARTAATKTKLATAAANTATTTKRLADAWGSVPPISTARNATARALAADADATRTRDLLSQRPPVPRYAPAHPGHRSNNSGRTVEAVTVHSPTPPAEEHDGGGGQSTAERLREQLRSRRRPRRPGGR</sequence>
<protein>
    <submittedName>
        <fullName evidence="7">Type IV secretion system protein</fullName>
    </submittedName>
</protein>
<keyword evidence="8" id="KW-1185">Reference proteome</keyword>
<organism evidence="7 8">
    <name type="scientific">Thermobifida halotolerans</name>
    <dbReference type="NCBI Taxonomy" id="483545"/>
    <lineage>
        <taxon>Bacteria</taxon>
        <taxon>Bacillati</taxon>
        <taxon>Actinomycetota</taxon>
        <taxon>Actinomycetes</taxon>
        <taxon>Streptosporangiales</taxon>
        <taxon>Nocardiopsidaceae</taxon>
        <taxon>Thermobifida</taxon>
    </lineage>
</organism>
<feature type="compositionally biased region" description="Basic residues" evidence="4">
    <location>
        <begin position="667"/>
        <end position="677"/>
    </location>
</feature>
<evidence type="ECO:0000256" key="5">
    <source>
        <dbReference type="SAM" id="Phobius"/>
    </source>
</evidence>
<proteinExistence type="predicted"/>
<feature type="compositionally biased region" description="Polar residues" evidence="4">
    <location>
        <begin position="494"/>
        <end position="505"/>
    </location>
</feature>
<feature type="region of interest" description="Disordered" evidence="4">
    <location>
        <begin position="480"/>
        <end position="505"/>
    </location>
</feature>
<dbReference type="Proteomes" id="UP000265719">
    <property type="component" value="Chromosome"/>
</dbReference>
<reference evidence="7" key="1">
    <citation type="submission" date="2020-10" db="EMBL/GenBank/DDBJ databases">
        <title>De novo genome project of the cellulose decomposer Thermobifida halotolerans type strain.</title>
        <authorList>
            <person name="Nagy I."/>
            <person name="Horvath B."/>
            <person name="Kukolya J."/>
            <person name="Nagy I."/>
            <person name="Orsini M."/>
        </authorList>
    </citation>
    <scope>NUCLEOTIDE SEQUENCE</scope>
    <source>
        <strain evidence="7">DSM 44931</strain>
    </source>
</reference>
<feature type="chain" id="PRO_5043646716" evidence="6">
    <location>
        <begin position="24"/>
        <end position="677"/>
    </location>
</feature>
<dbReference type="EMBL" id="CP063196">
    <property type="protein sequence ID" value="UOE21427.1"/>
    <property type="molecule type" value="Genomic_DNA"/>
</dbReference>
<evidence type="ECO:0000313" key="8">
    <source>
        <dbReference type="Proteomes" id="UP000265719"/>
    </source>
</evidence>
<feature type="region of interest" description="Disordered" evidence="4">
    <location>
        <begin position="597"/>
        <end position="677"/>
    </location>
</feature>
<gene>
    <name evidence="7" type="ORF">NI17_010105</name>
</gene>
<feature type="transmembrane region" description="Helical" evidence="5">
    <location>
        <begin position="158"/>
        <end position="180"/>
    </location>
</feature>
<evidence type="ECO:0000256" key="3">
    <source>
        <dbReference type="ARBA" id="ARBA00023136"/>
    </source>
</evidence>
<keyword evidence="6" id="KW-0732">Signal</keyword>
<feature type="transmembrane region" description="Helical" evidence="5">
    <location>
        <begin position="124"/>
        <end position="146"/>
    </location>
</feature>
<evidence type="ECO:0000256" key="4">
    <source>
        <dbReference type="SAM" id="MobiDB-lite"/>
    </source>
</evidence>
<feature type="transmembrane region" description="Helical" evidence="5">
    <location>
        <begin position="295"/>
        <end position="318"/>
    </location>
</feature>
<dbReference type="OrthoDB" id="3921902at2"/>
<feature type="transmembrane region" description="Helical" evidence="5">
    <location>
        <begin position="386"/>
        <end position="403"/>
    </location>
</feature>
<dbReference type="GO" id="GO:0030255">
    <property type="term" value="P:protein secretion by the type IV secretion system"/>
    <property type="evidence" value="ECO:0007669"/>
    <property type="project" value="InterPro"/>
</dbReference>
<evidence type="ECO:0000313" key="7">
    <source>
        <dbReference type="EMBL" id="UOE21427.1"/>
    </source>
</evidence>
<keyword evidence="3 5" id="KW-0472">Membrane</keyword>
<evidence type="ECO:0000256" key="2">
    <source>
        <dbReference type="ARBA" id="ARBA00022989"/>
    </source>
</evidence>
<name>A0A399FZR8_9ACTN</name>
<dbReference type="InterPro" id="IPR007688">
    <property type="entry name" value="Conjugal_tfr_TrbL/VirB6"/>
</dbReference>